<dbReference type="GO" id="GO:0015421">
    <property type="term" value="F:ABC-type oligopeptide transporter activity"/>
    <property type="evidence" value="ECO:0007669"/>
    <property type="project" value="TreeGrafter"/>
</dbReference>
<protein>
    <submittedName>
        <fullName evidence="15">ATP-binding cassette subfamily B protein</fullName>
    </submittedName>
</protein>
<dbReference type="Pfam" id="PF00664">
    <property type="entry name" value="ABC_membrane"/>
    <property type="match status" value="1"/>
</dbReference>
<evidence type="ECO:0000256" key="6">
    <source>
        <dbReference type="ARBA" id="ARBA00022741"/>
    </source>
</evidence>
<feature type="transmembrane region" description="Helical" evidence="12">
    <location>
        <begin position="177"/>
        <end position="196"/>
    </location>
</feature>
<feature type="region of interest" description="Disordered" evidence="11">
    <location>
        <begin position="337"/>
        <end position="356"/>
    </location>
</feature>
<comment type="similarity">
    <text evidence="10">Belongs to the ABC transporter superfamily. Siderophore-Fe(3+) uptake transporter (SIUT) (TC 3.A.1.21) family.</text>
</comment>
<dbReference type="Pfam" id="PF00005">
    <property type="entry name" value="ABC_tran"/>
    <property type="match status" value="1"/>
</dbReference>
<evidence type="ECO:0000256" key="5">
    <source>
        <dbReference type="ARBA" id="ARBA00022692"/>
    </source>
</evidence>
<sequence>MTSGTAQSGPPSDEAAPKPERLAGLRGLVRIVGEHRRRLVIAIATTLSGMLLALAQPLVLRDTIASASSGDVVTAGVFSLIALFVLQAGVEAWGRFQLARTAEAVVVNLRTSLIAHLLRLPVRSYDRYRSGDLIARVGGDTTALRTVVAEGAANAIIGGIGLIGALALMIWVDYVLFTAVLALVAVAAAIMLLLLGRVRAASLAGQEALGSMTADLERALSAIRTVRANQTEAIETARISTHAEHARVAHVGIAKLNAVVSPASKLAIHGAVVAVLLIGGIRAAAGTGSVADLMAFVLYLTYLTMPLGLLFEAVSTIQEGSGALHRVGEVTRIPAESAVGPAHRPSPPAPVHPTRGSRPALEFRHVDFGYDEHRRVLRDVTFSVPARGCTALVGPSGAGKSTAFALAERFYDVHAGTILLDGRDITAADPRTCRSHIRLVEQDTPVLHGTLRENLTYGHAEVRDDDLQWVVSAANLGDVVDRLPDGLDSQVGEHGSRLSGGERQRVAVARALLAGPRLLLLDEPTSHLDSASESALTRTLTEVSADRAVMVIAHRFSTVRAADRVVVLEDGGVMAEGTHNELLETSAYYRDLARDRFAPLV</sequence>
<evidence type="ECO:0000313" key="16">
    <source>
        <dbReference type="Proteomes" id="UP000240542"/>
    </source>
</evidence>
<keyword evidence="8 12" id="KW-1133">Transmembrane helix</keyword>
<evidence type="ECO:0000256" key="12">
    <source>
        <dbReference type="SAM" id="Phobius"/>
    </source>
</evidence>
<dbReference type="SUPFAM" id="SSF90123">
    <property type="entry name" value="ABC transporter transmembrane region"/>
    <property type="match status" value="1"/>
</dbReference>
<evidence type="ECO:0000313" key="15">
    <source>
        <dbReference type="EMBL" id="PSK83550.1"/>
    </source>
</evidence>
<keyword evidence="3" id="KW-1003">Cell membrane</keyword>
<dbReference type="Gene3D" id="1.20.1560.10">
    <property type="entry name" value="ABC transporter type 1, transmembrane domain"/>
    <property type="match status" value="1"/>
</dbReference>
<dbReference type="PROSITE" id="PS00211">
    <property type="entry name" value="ABC_TRANSPORTER_1"/>
    <property type="match status" value="1"/>
</dbReference>
<dbReference type="InterPro" id="IPR036640">
    <property type="entry name" value="ABC1_TM_sf"/>
</dbReference>
<feature type="transmembrane region" description="Helical" evidence="12">
    <location>
        <begin position="152"/>
        <end position="171"/>
    </location>
</feature>
<feature type="domain" description="ABC transmembrane type-1" evidence="14">
    <location>
        <begin position="40"/>
        <end position="319"/>
    </location>
</feature>
<evidence type="ECO:0000256" key="1">
    <source>
        <dbReference type="ARBA" id="ARBA00004429"/>
    </source>
</evidence>
<dbReference type="GO" id="GO:0005524">
    <property type="term" value="F:ATP binding"/>
    <property type="evidence" value="ECO:0007669"/>
    <property type="project" value="UniProtKB-KW"/>
</dbReference>
<evidence type="ECO:0000259" key="14">
    <source>
        <dbReference type="PROSITE" id="PS50929"/>
    </source>
</evidence>
<dbReference type="FunFam" id="3.40.50.300:FF:000221">
    <property type="entry name" value="Multidrug ABC transporter ATP-binding protein"/>
    <property type="match status" value="1"/>
</dbReference>
<feature type="transmembrane region" description="Helical" evidence="12">
    <location>
        <begin position="266"/>
        <end position="285"/>
    </location>
</feature>
<keyword evidence="5 12" id="KW-0812">Transmembrane</keyword>
<evidence type="ECO:0000256" key="10">
    <source>
        <dbReference type="ARBA" id="ARBA00023455"/>
    </source>
</evidence>
<evidence type="ECO:0000256" key="9">
    <source>
        <dbReference type="ARBA" id="ARBA00023136"/>
    </source>
</evidence>
<dbReference type="CDD" id="cd18551">
    <property type="entry name" value="ABC_6TM_LmrA_like"/>
    <property type="match status" value="1"/>
</dbReference>
<keyword evidence="16" id="KW-1185">Reference proteome</keyword>
<dbReference type="PANTHER" id="PTHR43394:SF1">
    <property type="entry name" value="ATP-BINDING CASSETTE SUB-FAMILY B MEMBER 10, MITOCHONDRIAL"/>
    <property type="match status" value="1"/>
</dbReference>
<keyword evidence="2" id="KW-0813">Transport</keyword>
<evidence type="ECO:0000256" key="11">
    <source>
        <dbReference type="SAM" id="MobiDB-lite"/>
    </source>
</evidence>
<reference evidence="15 16" key="1">
    <citation type="submission" date="2018-03" db="EMBL/GenBank/DDBJ databases">
        <title>Genomic Encyclopedia of Archaeal and Bacterial Type Strains, Phase II (KMG-II): from individual species to whole genera.</title>
        <authorList>
            <person name="Goeker M."/>
        </authorList>
    </citation>
    <scope>NUCLEOTIDE SEQUENCE [LARGE SCALE GENOMIC DNA]</scope>
    <source>
        <strain evidence="15 16">DSM 45312</strain>
    </source>
</reference>
<keyword evidence="9 12" id="KW-0472">Membrane</keyword>
<proteinExistence type="inferred from homology"/>
<dbReference type="RefSeq" id="WP_106586949.1">
    <property type="nucleotide sequence ID" value="NZ_PYGA01000040.1"/>
</dbReference>
<comment type="subcellular location">
    <subcellularLocation>
        <location evidence="1">Cell inner membrane</location>
        <topology evidence="1">Multi-pass membrane protein</topology>
    </subcellularLocation>
</comment>
<gene>
    <name evidence="15" type="ORF">CLV63_1402</name>
</gene>
<evidence type="ECO:0000259" key="13">
    <source>
        <dbReference type="PROSITE" id="PS50893"/>
    </source>
</evidence>
<name>A0A2P8CEY1_9ACTN</name>
<keyword evidence="6" id="KW-0547">Nucleotide-binding</keyword>
<dbReference type="Gene3D" id="3.40.50.300">
    <property type="entry name" value="P-loop containing nucleotide triphosphate hydrolases"/>
    <property type="match status" value="1"/>
</dbReference>
<evidence type="ECO:0000256" key="2">
    <source>
        <dbReference type="ARBA" id="ARBA00022448"/>
    </source>
</evidence>
<dbReference type="PROSITE" id="PS50893">
    <property type="entry name" value="ABC_TRANSPORTER_2"/>
    <property type="match status" value="1"/>
</dbReference>
<organism evidence="15 16">
    <name type="scientific">Murinocardiopsis flavida</name>
    <dbReference type="NCBI Taxonomy" id="645275"/>
    <lineage>
        <taxon>Bacteria</taxon>
        <taxon>Bacillati</taxon>
        <taxon>Actinomycetota</taxon>
        <taxon>Actinomycetes</taxon>
        <taxon>Streptosporangiales</taxon>
        <taxon>Nocardiopsidaceae</taxon>
        <taxon>Murinocardiopsis</taxon>
    </lineage>
</organism>
<dbReference type="AlphaFoldDB" id="A0A2P8CEY1"/>
<feature type="transmembrane region" description="Helical" evidence="12">
    <location>
        <begin position="291"/>
        <end position="311"/>
    </location>
</feature>
<dbReference type="PROSITE" id="PS50929">
    <property type="entry name" value="ABC_TM1F"/>
    <property type="match status" value="1"/>
</dbReference>
<dbReference type="InterPro" id="IPR027417">
    <property type="entry name" value="P-loop_NTPase"/>
</dbReference>
<dbReference type="SUPFAM" id="SSF52540">
    <property type="entry name" value="P-loop containing nucleoside triphosphate hydrolases"/>
    <property type="match status" value="1"/>
</dbReference>
<feature type="domain" description="ABC transporter" evidence="13">
    <location>
        <begin position="361"/>
        <end position="595"/>
    </location>
</feature>
<dbReference type="GO" id="GO:0005886">
    <property type="term" value="C:plasma membrane"/>
    <property type="evidence" value="ECO:0007669"/>
    <property type="project" value="UniProtKB-SubCell"/>
</dbReference>
<evidence type="ECO:0000256" key="3">
    <source>
        <dbReference type="ARBA" id="ARBA00022475"/>
    </source>
</evidence>
<dbReference type="SMART" id="SM00382">
    <property type="entry name" value="AAA"/>
    <property type="match status" value="1"/>
</dbReference>
<dbReference type="PANTHER" id="PTHR43394">
    <property type="entry name" value="ATP-DEPENDENT PERMEASE MDL1, MITOCHONDRIAL"/>
    <property type="match status" value="1"/>
</dbReference>
<keyword evidence="4" id="KW-0997">Cell inner membrane</keyword>
<dbReference type="InterPro" id="IPR003439">
    <property type="entry name" value="ABC_transporter-like_ATP-bd"/>
</dbReference>
<accession>A0A2P8CEY1</accession>
<evidence type="ECO:0000256" key="4">
    <source>
        <dbReference type="ARBA" id="ARBA00022519"/>
    </source>
</evidence>
<dbReference type="InterPro" id="IPR039421">
    <property type="entry name" value="Type_1_exporter"/>
</dbReference>
<feature type="transmembrane region" description="Helical" evidence="12">
    <location>
        <begin position="72"/>
        <end position="90"/>
    </location>
</feature>
<comment type="caution">
    <text evidence="15">The sequence shown here is derived from an EMBL/GenBank/DDBJ whole genome shotgun (WGS) entry which is preliminary data.</text>
</comment>
<evidence type="ECO:0000256" key="7">
    <source>
        <dbReference type="ARBA" id="ARBA00022840"/>
    </source>
</evidence>
<dbReference type="InterPro" id="IPR003593">
    <property type="entry name" value="AAA+_ATPase"/>
</dbReference>
<dbReference type="GO" id="GO:0016887">
    <property type="term" value="F:ATP hydrolysis activity"/>
    <property type="evidence" value="ECO:0007669"/>
    <property type="project" value="InterPro"/>
</dbReference>
<dbReference type="InterPro" id="IPR017871">
    <property type="entry name" value="ABC_transporter-like_CS"/>
</dbReference>
<dbReference type="OrthoDB" id="9806127at2"/>
<keyword evidence="7 15" id="KW-0067">ATP-binding</keyword>
<dbReference type="EMBL" id="PYGA01000040">
    <property type="protein sequence ID" value="PSK83550.1"/>
    <property type="molecule type" value="Genomic_DNA"/>
</dbReference>
<evidence type="ECO:0000256" key="8">
    <source>
        <dbReference type="ARBA" id="ARBA00022989"/>
    </source>
</evidence>
<dbReference type="InterPro" id="IPR011527">
    <property type="entry name" value="ABC1_TM_dom"/>
</dbReference>
<feature type="transmembrane region" description="Helical" evidence="12">
    <location>
        <begin position="39"/>
        <end position="60"/>
    </location>
</feature>
<dbReference type="Proteomes" id="UP000240542">
    <property type="component" value="Unassembled WGS sequence"/>
</dbReference>